<dbReference type="SUPFAM" id="SSF160272">
    <property type="entry name" value="Shew3726-like"/>
    <property type="match status" value="1"/>
</dbReference>
<dbReference type="Gene3D" id="3.30.160.140">
    <property type="entry name" value="Shew3726-like"/>
    <property type="match status" value="1"/>
</dbReference>
<dbReference type="EMBL" id="JAFJYC010000001">
    <property type="protein sequence ID" value="MBT9431680.1"/>
    <property type="molecule type" value="Genomic_DNA"/>
</dbReference>
<comment type="caution">
    <text evidence="1">The sequence shown here is derived from an EMBL/GenBank/DDBJ whole genome shotgun (WGS) entry which is preliminary data.</text>
</comment>
<dbReference type="RefSeq" id="WP_215668867.1">
    <property type="nucleotide sequence ID" value="NZ_JAFJYC010000001.1"/>
</dbReference>
<dbReference type="Pfam" id="PF07369">
    <property type="entry name" value="DUF1488"/>
    <property type="match status" value="1"/>
</dbReference>
<accession>A0ABS5Y9K6</accession>
<evidence type="ECO:0000313" key="2">
    <source>
        <dbReference type="Proteomes" id="UP000811282"/>
    </source>
</evidence>
<name>A0ABS5Y9K6_9GAMM</name>
<dbReference type="InterPro" id="IPR036692">
    <property type="entry name" value="Shew3726-like_sf"/>
</dbReference>
<gene>
    <name evidence="1" type="ORF">JZM24_05205</name>
</gene>
<dbReference type="Proteomes" id="UP000811282">
    <property type="component" value="Unassembled WGS sequence"/>
</dbReference>
<sequence>MNQAIHFPDLEQWDDERQSVCFPALVSGMRVECQVSAGWLNNRFATAAGDATPLALFRQQRLDVEDAIELLIAQEADLDGPLCLN</sequence>
<reference evidence="1 2" key="1">
    <citation type="journal article" date="2021" name="Genome Biol. Evol.">
        <title>The evolution of interdependence in a four-way mealybug symbiosis.</title>
        <authorList>
            <person name="Garber A.I."/>
            <person name="Kupper M."/>
            <person name="Laetsch D.R."/>
            <person name="Weldon S.R."/>
            <person name="Ladinsky M.S."/>
            <person name="Bjorkman P.J."/>
            <person name="McCutcheon J.P."/>
        </authorList>
    </citation>
    <scope>NUCLEOTIDE SEQUENCE [LARGE SCALE GENOMIC DNA]</scope>
    <source>
        <strain evidence="1">SOD</strain>
    </source>
</reference>
<keyword evidence="2" id="KW-1185">Reference proteome</keyword>
<dbReference type="InterPro" id="IPR009962">
    <property type="entry name" value="DUF1488"/>
</dbReference>
<evidence type="ECO:0000313" key="1">
    <source>
        <dbReference type="EMBL" id="MBT9431680.1"/>
    </source>
</evidence>
<proteinExistence type="predicted"/>
<organism evidence="1 2">
    <name type="scientific">Candidatus Sodalis endolongispinus</name>
    <dbReference type="NCBI Taxonomy" id="2812662"/>
    <lineage>
        <taxon>Bacteria</taxon>
        <taxon>Pseudomonadati</taxon>
        <taxon>Pseudomonadota</taxon>
        <taxon>Gammaproteobacteria</taxon>
        <taxon>Enterobacterales</taxon>
        <taxon>Bruguierivoracaceae</taxon>
        <taxon>Sodalis</taxon>
    </lineage>
</organism>
<protein>
    <submittedName>
        <fullName evidence="1">DUF1488 domain-containing protein</fullName>
    </submittedName>
</protein>